<reference evidence="2 3" key="1">
    <citation type="submission" date="2021-05" db="EMBL/GenBank/DDBJ databases">
        <title>Bacteria Genome sequencing.</title>
        <authorList>
            <person name="Takabe Y."/>
            <person name="Nakajima Y."/>
            <person name="Suzuki S."/>
            <person name="Shiozaki T."/>
        </authorList>
    </citation>
    <scope>NUCLEOTIDE SEQUENCE [LARGE SCALE GENOMIC DNA]</scope>
    <source>
        <strain evidence="2 3">AI_62</strain>
    </source>
</reference>
<evidence type="ECO:0000313" key="3">
    <source>
        <dbReference type="Proteomes" id="UP000786693"/>
    </source>
</evidence>
<name>A0ABQ4NK75_9RHOB</name>
<gene>
    <name evidence="2" type="ORF">JANAI62_14310</name>
</gene>
<dbReference type="EMBL" id="BPFH01000002">
    <property type="protein sequence ID" value="GIT94808.1"/>
    <property type="molecule type" value="Genomic_DNA"/>
</dbReference>
<proteinExistence type="predicted"/>
<feature type="signal peptide" evidence="1">
    <location>
        <begin position="1"/>
        <end position="24"/>
    </location>
</feature>
<evidence type="ECO:0000313" key="2">
    <source>
        <dbReference type="EMBL" id="GIT94808.1"/>
    </source>
</evidence>
<evidence type="ECO:0000256" key="1">
    <source>
        <dbReference type="SAM" id="SignalP"/>
    </source>
</evidence>
<sequence length="110" mass="11675">MNSVIVHTFALGLTLGLVTTPVTAGPERGPAVLTLAQVGAPGLSPMQANVARQLPALGFRNVDVRQLSTVQLAQINHLLHSDRSVGDVRRLVAGTLRRGPLQRAVTRVLQ</sequence>
<feature type="chain" id="PRO_5045709468" evidence="1">
    <location>
        <begin position="25"/>
        <end position="110"/>
    </location>
</feature>
<accession>A0ABQ4NK75</accession>
<protein>
    <submittedName>
        <fullName evidence="2">Uncharacterized protein</fullName>
    </submittedName>
</protein>
<dbReference type="Proteomes" id="UP000786693">
    <property type="component" value="Unassembled WGS sequence"/>
</dbReference>
<dbReference type="RefSeq" id="WP_220748308.1">
    <property type="nucleotide sequence ID" value="NZ_BPFH01000002.1"/>
</dbReference>
<comment type="caution">
    <text evidence="2">The sequence shown here is derived from an EMBL/GenBank/DDBJ whole genome shotgun (WGS) entry which is preliminary data.</text>
</comment>
<keyword evidence="1" id="KW-0732">Signal</keyword>
<keyword evidence="3" id="KW-1185">Reference proteome</keyword>
<organism evidence="2 3">
    <name type="scientific">Jannaschia pagri</name>
    <dbReference type="NCBI Taxonomy" id="2829797"/>
    <lineage>
        <taxon>Bacteria</taxon>
        <taxon>Pseudomonadati</taxon>
        <taxon>Pseudomonadota</taxon>
        <taxon>Alphaproteobacteria</taxon>
        <taxon>Rhodobacterales</taxon>
        <taxon>Roseobacteraceae</taxon>
        <taxon>Jannaschia</taxon>
    </lineage>
</organism>